<sequence length="114" mass="13039">MESCNSRHIIALRSGISGQFRHYYSDHLERSFRHVHIQLPSKAKNSRNIAMAKGNFWRKNNRAAEVQKINNSSSQHNANSVAKQKQKQAMSVDGAMIYLACKLSKYSLFRSRTA</sequence>
<name>A0A1S0U0P5_LOALO</name>
<dbReference type="RefSeq" id="XP_003140797.1">
    <property type="nucleotide sequence ID" value="XM_003140749.1"/>
</dbReference>
<dbReference type="KEGG" id="loa:LOAG_05212"/>
<organism evidence="1">
    <name type="scientific">Loa loa</name>
    <name type="common">Eye worm</name>
    <name type="synonym">Filaria loa</name>
    <dbReference type="NCBI Taxonomy" id="7209"/>
    <lineage>
        <taxon>Eukaryota</taxon>
        <taxon>Metazoa</taxon>
        <taxon>Ecdysozoa</taxon>
        <taxon>Nematoda</taxon>
        <taxon>Chromadorea</taxon>
        <taxon>Rhabditida</taxon>
        <taxon>Spirurina</taxon>
        <taxon>Spiruromorpha</taxon>
        <taxon>Filarioidea</taxon>
        <taxon>Onchocercidae</taxon>
        <taxon>Loa</taxon>
    </lineage>
</organism>
<accession>A0A1S0U0P5</accession>
<dbReference type="InParanoid" id="A0A1S0U0P5"/>
<evidence type="ECO:0000313" key="1">
    <source>
        <dbReference type="EMBL" id="EFO23275.1"/>
    </source>
</evidence>
<dbReference type="GeneID" id="9942616"/>
<reference evidence="1" key="1">
    <citation type="submission" date="2012-04" db="EMBL/GenBank/DDBJ databases">
        <title>The Genome Sequence of Loa loa.</title>
        <authorList>
            <consortium name="The Broad Institute Genome Sequencing Platform"/>
            <consortium name="Broad Institute Genome Sequencing Center for Infectious Disease"/>
            <person name="Nutman T.B."/>
            <person name="Fink D.L."/>
            <person name="Russ C."/>
            <person name="Young S."/>
            <person name="Zeng Q."/>
            <person name="Gargeya S."/>
            <person name="Alvarado L."/>
            <person name="Berlin A."/>
            <person name="Chapman S.B."/>
            <person name="Chen Z."/>
            <person name="Freedman E."/>
            <person name="Gellesch M."/>
            <person name="Goldberg J."/>
            <person name="Griggs A."/>
            <person name="Gujja S."/>
            <person name="Heilman E.R."/>
            <person name="Heiman D."/>
            <person name="Howarth C."/>
            <person name="Mehta T."/>
            <person name="Neiman D."/>
            <person name="Pearson M."/>
            <person name="Roberts A."/>
            <person name="Saif S."/>
            <person name="Shea T."/>
            <person name="Shenoy N."/>
            <person name="Sisk P."/>
            <person name="Stolte C."/>
            <person name="Sykes S."/>
            <person name="White J."/>
            <person name="Yandava C."/>
            <person name="Haas B."/>
            <person name="Henn M.R."/>
            <person name="Nusbaum C."/>
            <person name="Birren B."/>
        </authorList>
    </citation>
    <scope>NUCLEOTIDE SEQUENCE [LARGE SCALE GENOMIC DNA]</scope>
</reference>
<dbReference type="EMBL" id="JH712114">
    <property type="protein sequence ID" value="EFO23275.1"/>
    <property type="molecule type" value="Genomic_DNA"/>
</dbReference>
<protein>
    <submittedName>
        <fullName evidence="1">Uncharacterized protein</fullName>
    </submittedName>
</protein>
<proteinExistence type="predicted"/>
<dbReference type="CTD" id="9942616"/>
<dbReference type="AlphaFoldDB" id="A0A1S0U0P5"/>
<gene>
    <name evidence="1" type="ORF">LOAG_05212</name>
</gene>